<feature type="transmembrane region" description="Helical" evidence="7">
    <location>
        <begin position="280"/>
        <end position="306"/>
    </location>
</feature>
<keyword evidence="11" id="KW-1185">Reference proteome</keyword>
<keyword evidence="2 7" id="KW-0813">Transport</keyword>
<dbReference type="Pfam" id="PF19300">
    <property type="entry name" value="BPD_transp_1_N"/>
    <property type="match status" value="1"/>
</dbReference>
<feature type="region of interest" description="Disordered" evidence="8">
    <location>
        <begin position="1"/>
        <end position="51"/>
    </location>
</feature>
<evidence type="ECO:0000256" key="8">
    <source>
        <dbReference type="SAM" id="MobiDB-lite"/>
    </source>
</evidence>
<accession>A0A5B9DLG0</accession>
<dbReference type="SUPFAM" id="SSF161098">
    <property type="entry name" value="MetI-like"/>
    <property type="match status" value="1"/>
</dbReference>
<dbReference type="Gene3D" id="1.10.3720.10">
    <property type="entry name" value="MetI-like"/>
    <property type="match status" value="1"/>
</dbReference>
<reference evidence="10 11" key="1">
    <citation type="journal article" date="2015" name="Int. J. Syst. Evol. Microbiol.">
        <title>Youhaiella tibetensis gen. nov., sp. nov., isolated from subsurface sediment.</title>
        <authorList>
            <person name="Wang Y.X."/>
            <person name="Huang F.Q."/>
            <person name="Nogi Y."/>
            <person name="Pang S.J."/>
            <person name="Wang P.K."/>
            <person name="Lv J."/>
        </authorList>
    </citation>
    <scope>NUCLEOTIDE SEQUENCE [LARGE SCALE GENOMIC DNA]</scope>
    <source>
        <strain evidence="11">fig4</strain>
    </source>
</reference>
<dbReference type="EMBL" id="CP041690">
    <property type="protein sequence ID" value="QEE20151.1"/>
    <property type="molecule type" value="Genomic_DNA"/>
</dbReference>
<sequence>MPSSLSRTAPWRWKSSATIRSSSACRSAGRASSAGSPRSVPSPRSTSPPRRSAKVLDFLGRRILGAVATLLAVIVLVFFATRLSGNAMDYMLPPGIDPATKAAIVSQFGLDQSLWVQFTRFVQGLLHGDLGLSLYERRPVMQIYAERLPNTLLLFSYALALSVALGVPLGIVAALQRRNVIGSAITSLAFVGYATPNFVLAIAMILIFSYNLHWFPSSGDATPLHFLMPAIVLAAPMLAEIVRFTRNAMLDVLGQDYLRTARAKGLSETLVIGKHAMRNAAIPVVTVIGLQVAGMVARCVVVEAVFATKGVGDLVVMATIGRDYPVLQFGVILIAALVVTTSVIVDLIYAAIDPRVKVAAT</sequence>
<evidence type="ECO:0000256" key="3">
    <source>
        <dbReference type="ARBA" id="ARBA00022475"/>
    </source>
</evidence>
<dbReference type="GO" id="GO:0005886">
    <property type="term" value="C:plasma membrane"/>
    <property type="evidence" value="ECO:0007669"/>
    <property type="project" value="UniProtKB-SubCell"/>
</dbReference>
<keyword evidence="3" id="KW-1003">Cell membrane</keyword>
<gene>
    <name evidence="10" type="ORF">FNA67_08170</name>
</gene>
<dbReference type="PANTHER" id="PTHR43163">
    <property type="entry name" value="DIPEPTIDE TRANSPORT SYSTEM PERMEASE PROTEIN DPPB-RELATED"/>
    <property type="match status" value="1"/>
</dbReference>
<keyword evidence="6 7" id="KW-0472">Membrane</keyword>
<feature type="transmembrane region" description="Helical" evidence="7">
    <location>
        <begin position="224"/>
        <end position="242"/>
    </location>
</feature>
<evidence type="ECO:0000256" key="1">
    <source>
        <dbReference type="ARBA" id="ARBA00004651"/>
    </source>
</evidence>
<feature type="domain" description="ABC transmembrane type-1" evidence="9">
    <location>
        <begin position="148"/>
        <end position="350"/>
    </location>
</feature>
<evidence type="ECO:0000256" key="5">
    <source>
        <dbReference type="ARBA" id="ARBA00022989"/>
    </source>
</evidence>
<feature type="compositionally biased region" description="Low complexity" evidence="8">
    <location>
        <begin position="20"/>
        <end position="50"/>
    </location>
</feature>
<evidence type="ECO:0000256" key="6">
    <source>
        <dbReference type="ARBA" id="ARBA00023136"/>
    </source>
</evidence>
<evidence type="ECO:0000313" key="11">
    <source>
        <dbReference type="Proteomes" id="UP000321062"/>
    </source>
</evidence>
<evidence type="ECO:0000256" key="4">
    <source>
        <dbReference type="ARBA" id="ARBA00022692"/>
    </source>
</evidence>
<dbReference type="PANTHER" id="PTHR43163:SF6">
    <property type="entry name" value="DIPEPTIDE TRANSPORT SYSTEM PERMEASE PROTEIN DPPB-RELATED"/>
    <property type="match status" value="1"/>
</dbReference>
<feature type="transmembrane region" description="Helical" evidence="7">
    <location>
        <begin position="326"/>
        <end position="352"/>
    </location>
</feature>
<evidence type="ECO:0000256" key="2">
    <source>
        <dbReference type="ARBA" id="ARBA00022448"/>
    </source>
</evidence>
<dbReference type="OrthoDB" id="9805855at2"/>
<keyword evidence="4 7" id="KW-0812">Transmembrane</keyword>
<evidence type="ECO:0000256" key="7">
    <source>
        <dbReference type="RuleBase" id="RU363032"/>
    </source>
</evidence>
<proteinExistence type="inferred from homology"/>
<evidence type="ECO:0000259" key="9">
    <source>
        <dbReference type="PROSITE" id="PS50928"/>
    </source>
</evidence>
<feature type="transmembrane region" description="Helical" evidence="7">
    <location>
        <begin position="63"/>
        <end position="83"/>
    </location>
</feature>
<organism evidence="10 11">
    <name type="scientific">Paradevosia tibetensis</name>
    <dbReference type="NCBI Taxonomy" id="1447062"/>
    <lineage>
        <taxon>Bacteria</taxon>
        <taxon>Pseudomonadati</taxon>
        <taxon>Pseudomonadota</taxon>
        <taxon>Alphaproteobacteria</taxon>
        <taxon>Hyphomicrobiales</taxon>
        <taxon>Devosiaceae</taxon>
        <taxon>Paradevosia</taxon>
    </lineage>
</organism>
<evidence type="ECO:0000313" key="10">
    <source>
        <dbReference type="EMBL" id="QEE20151.1"/>
    </source>
</evidence>
<feature type="transmembrane region" description="Helical" evidence="7">
    <location>
        <begin position="154"/>
        <end position="175"/>
    </location>
</feature>
<feature type="transmembrane region" description="Helical" evidence="7">
    <location>
        <begin position="187"/>
        <end position="212"/>
    </location>
</feature>
<dbReference type="PROSITE" id="PS50928">
    <property type="entry name" value="ABC_TM1"/>
    <property type="match status" value="1"/>
</dbReference>
<keyword evidence="5 7" id="KW-1133">Transmembrane helix</keyword>
<comment type="similarity">
    <text evidence="7">Belongs to the binding-protein-dependent transport system permease family.</text>
</comment>
<dbReference type="InterPro" id="IPR045621">
    <property type="entry name" value="BPD_transp_1_N"/>
</dbReference>
<dbReference type="KEGG" id="yti:FNA67_08170"/>
<name>A0A5B9DLG0_9HYPH</name>
<comment type="subcellular location">
    <subcellularLocation>
        <location evidence="1 7">Cell membrane</location>
        <topology evidence="1 7">Multi-pass membrane protein</topology>
    </subcellularLocation>
</comment>
<dbReference type="InterPro" id="IPR000515">
    <property type="entry name" value="MetI-like"/>
</dbReference>
<dbReference type="CDD" id="cd06261">
    <property type="entry name" value="TM_PBP2"/>
    <property type="match status" value="1"/>
</dbReference>
<dbReference type="Pfam" id="PF00528">
    <property type="entry name" value="BPD_transp_1"/>
    <property type="match status" value="1"/>
</dbReference>
<protein>
    <submittedName>
        <fullName evidence="10">ABC transporter permease</fullName>
    </submittedName>
</protein>
<dbReference type="Proteomes" id="UP000321062">
    <property type="component" value="Chromosome"/>
</dbReference>
<dbReference type="GO" id="GO:0071916">
    <property type="term" value="F:dipeptide transmembrane transporter activity"/>
    <property type="evidence" value="ECO:0007669"/>
    <property type="project" value="TreeGrafter"/>
</dbReference>
<dbReference type="InterPro" id="IPR035906">
    <property type="entry name" value="MetI-like_sf"/>
</dbReference>
<dbReference type="AlphaFoldDB" id="A0A5B9DLG0"/>